<keyword evidence="8 12" id="KW-1133">Transmembrane helix</keyword>
<dbReference type="PANTHER" id="PTHR43221">
    <property type="entry name" value="PROTEASE HTPX"/>
    <property type="match status" value="1"/>
</dbReference>
<dbReference type="EMBL" id="JAGSPN010000005">
    <property type="protein sequence ID" value="MBR7782246.1"/>
    <property type="molecule type" value="Genomic_DNA"/>
</dbReference>
<evidence type="ECO:0000256" key="1">
    <source>
        <dbReference type="ARBA" id="ARBA00001947"/>
    </source>
</evidence>
<dbReference type="GO" id="GO:0046872">
    <property type="term" value="F:metal ion binding"/>
    <property type="evidence" value="ECO:0007669"/>
    <property type="project" value="UniProtKB-KW"/>
</dbReference>
<evidence type="ECO:0000313" key="14">
    <source>
        <dbReference type="EMBL" id="MBR7782246.1"/>
    </source>
</evidence>
<accession>A0A941I629</accession>
<protein>
    <submittedName>
        <fullName evidence="14">M48 family metallopeptidase</fullName>
    </submittedName>
</protein>
<dbReference type="GO" id="GO:0004222">
    <property type="term" value="F:metalloendopeptidase activity"/>
    <property type="evidence" value="ECO:0007669"/>
    <property type="project" value="InterPro"/>
</dbReference>
<comment type="caution">
    <text evidence="14">The sequence shown here is derived from an EMBL/GenBank/DDBJ whole genome shotgun (WGS) entry which is preliminary data.</text>
</comment>
<evidence type="ECO:0000256" key="8">
    <source>
        <dbReference type="ARBA" id="ARBA00022989"/>
    </source>
</evidence>
<evidence type="ECO:0000256" key="3">
    <source>
        <dbReference type="ARBA" id="ARBA00022670"/>
    </source>
</evidence>
<keyword evidence="4 12" id="KW-0812">Transmembrane</keyword>
<keyword evidence="10 12" id="KW-0472">Membrane</keyword>
<keyword evidence="2" id="KW-1003">Cell membrane</keyword>
<evidence type="ECO:0000259" key="13">
    <source>
        <dbReference type="Pfam" id="PF01435"/>
    </source>
</evidence>
<feature type="domain" description="Peptidase M48" evidence="13">
    <location>
        <begin position="104"/>
        <end position="333"/>
    </location>
</feature>
<evidence type="ECO:0000256" key="5">
    <source>
        <dbReference type="ARBA" id="ARBA00022723"/>
    </source>
</evidence>
<evidence type="ECO:0000256" key="11">
    <source>
        <dbReference type="SAM" id="MobiDB-lite"/>
    </source>
</evidence>
<evidence type="ECO:0000256" key="10">
    <source>
        <dbReference type="ARBA" id="ARBA00023136"/>
    </source>
</evidence>
<dbReference type="RefSeq" id="WP_212687581.1">
    <property type="nucleotide sequence ID" value="NZ_JAGSPN010000005.1"/>
</dbReference>
<comment type="cofactor">
    <cofactor evidence="1">
        <name>Zn(2+)</name>
        <dbReference type="ChEBI" id="CHEBI:29105"/>
    </cofactor>
</comment>
<proteinExistence type="predicted"/>
<dbReference type="Pfam" id="PF01435">
    <property type="entry name" value="Peptidase_M48"/>
    <property type="match status" value="1"/>
</dbReference>
<organism evidence="14 15">
    <name type="scientific">Undibacterium luofuense</name>
    <dbReference type="NCBI Taxonomy" id="2828733"/>
    <lineage>
        <taxon>Bacteria</taxon>
        <taxon>Pseudomonadati</taxon>
        <taxon>Pseudomonadota</taxon>
        <taxon>Betaproteobacteria</taxon>
        <taxon>Burkholderiales</taxon>
        <taxon>Oxalobacteraceae</taxon>
        <taxon>Undibacterium</taxon>
    </lineage>
</organism>
<evidence type="ECO:0000256" key="9">
    <source>
        <dbReference type="ARBA" id="ARBA00023049"/>
    </source>
</evidence>
<sequence>MNNFFEQQDHARRESRKLLMLFALAVTAIVVVVNVTLAVAWQYAMRGHGPVRYPQGFFIAITIGVLLFIGLGTLYQIFQLRDGGDAVAEMAGGRLVPPDSTDLHERRLLNVVEEMALASGIACPNVYILDEEDGINAFAAGFQQNQAVVAVTRGTLERLNRDELQGVVGHEFSHILNGDMRMNIQLIGVLFGIQMLALFGRELFEWGARIGGGSRSKDDKGPSIGLIMLVVGIVLFVVGYVGIFFGRLIQSAISRQREFLADASAVQFTRNPQGIGGALQKIGGLSVETGCGSAIQSSKAEQLSHMFLGAARPSFLSGMFATHPPLEERLRRVYGKDVQFVQADVLDDDEFGNEGSSQSSLSSQFSSFSGGSASQQAFTAVQSGLHGDEGFGHHAGHPAQAADNSQLLKSGLAMPDDARALAREPQSAALLVCAMVCDQSQAAQAQQQQQQILRAGLADATALQAALRAAAGISAGQRLPLLDLAMPALKRLPENTRQQLLSVVAALIQADGRVSETEFVLQAILEQRLNPQAARAVKVRYADLVPLRKEVALVLSLVPQGDAATRQQMFMQGAASLRNLQLQATDWINPDQLDYQAVRAALAQLNQLAPLAKPMLIRGMLQMAQAQNSLSSARTHELLRSVCAAIDMPVPDLPAMLQDMS</sequence>
<name>A0A941I629_9BURK</name>
<keyword evidence="5" id="KW-0479">Metal-binding</keyword>
<feature type="compositionally biased region" description="Low complexity" evidence="11">
    <location>
        <begin position="355"/>
        <end position="368"/>
    </location>
</feature>
<feature type="transmembrane region" description="Helical" evidence="12">
    <location>
        <begin position="184"/>
        <end position="204"/>
    </location>
</feature>
<dbReference type="AlphaFoldDB" id="A0A941I629"/>
<evidence type="ECO:0000313" key="15">
    <source>
        <dbReference type="Proteomes" id="UP000680067"/>
    </source>
</evidence>
<evidence type="ECO:0000256" key="4">
    <source>
        <dbReference type="ARBA" id="ARBA00022692"/>
    </source>
</evidence>
<evidence type="ECO:0000256" key="12">
    <source>
        <dbReference type="SAM" id="Phobius"/>
    </source>
</evidence>
<feature type="transmembrane region" description="Helical" evidence="12">
    <location>
        <begin position="224"/>
        <end position="249"/>
    </location>
</feature>
<feature type="transmembrane region" description="Helical" evidence="12">
    <location>
        <begin position="21"/>
        <end position="44"/>
    </location>
</feature>
<keyword evidence="6" id="KW-0378">Hydrolase</keyword>
<dbReference type="CDD" id="cd07340">
    <property type="entry name" value="M48B_Htpx_like"/>
    <property type="match status" value="1"/>
</dbReference>
<dbReference type="Gene3D" id="3.30.2010.10">
    <property type="entry name" value="Metalloproteases ('zincins'), catalytic domain"/>
    <property type="match status" value="1"/>
</dbReference>
<keyword evidence="3" id="KW-0645">Protease</keyword>
<dbReference type="Proteomes" id="UP000680067">
    <property type="component" value="Unassembled WGS sequence"/>
</dbReference>
<evidence type="ECO:0000256" key="7">
    <source>
        <dbReference type="ARBA" id="ARBA00022833"/>
    </source>
</evidence>
<evidence type="ECO:0000256" key="2">
    <source>
        <dbReference type="ARBA" id="ARBA00022475"/>
    </source>
</evidence>
<feature type="transmembrane region" description="Helical" evidence="12">
    <location>
        <begin position="56"/>
        <end position="75"/>
    </location>
</feature>
<keyword evidence="15" id="KW-1185">Reference proteome</keyword>
<dbReference type="InterPro" id="IPR001915">
    <property type="entry name" value="Peptidase_M48"/>
</dbReference>
<dbReference type="InterPro" id="IPR050083">
    <property type="entry name" value="HtpX_protease"/>
</dbReference>
<gene>
    <name evidence="14" type="ORF">KDM89_08840</name>
</gene>
<reference evidence="14" key="1">
    <citation type="submission" date="2021-04" db="EMBL/GenBank/DDBJ databases">
        <title>novel species isolated from subtropical streams in China.</title>
        <authorList>
            <person name="Lu H."/>
        </authorList>
    </citation>
    <scope>NUCLEOTIDE SEQUENCE</scope>
    <source>
        <strain evidence="14">LFS511W</strain>
    </source>
</reference>
<evidence type="ECO:0000256" key="6">
    <source>
        <dbReference type="ARBA" id="ARBA00022801"/>
    </source>
</evidence>
<dbReference type="PANTHER" id="PTHR43221:SF2">
    <property type="entry name" value="PROTEASE HTPX HOMOLOG"/>
    <property type="match status" value="1"/>
</dbReference>
<feature type="region of interest" description="Disordered" evidence="11">
    <location>
        <begin position="349"/>
        <end position="368"/>
    </location>
</feature>
<dbReference type="GO" id="GO:0006508">
    <property type="term" value="P:proteolysis"/>
    <property type="evidence" value="ECO:0007669"/>
    <property type="project" value="UniProtKB-KW"/>
</dbReference>
<keyword evidence="7" id="KW-0862">Zinc</keyword>
<keyword evidence="9" id="KW-0482">Metalloprotease</keyword>